<reference evidence="2 3" key="1">
    <citation type="submission" date="2020-08" db="EMBL/GenBank/DDBJ databases">
        <title>Amycolatopsis sp. nov. DR6-1 isolated from Dendrobium heterocarpum.</title>
        <authorList>
            <person name="Tedsree N."/>
            <person name="Kuncharoen N."/>
            <person name="Likhitwitayawuid K."/>
            <person name="Tanasupawat S."/>
        </authorList>
    </citation>
    <scope>NUCLEOTIDE SEQUENCE [LARGE SCALE GENOMIC DNA]</scope>
    <source>
        <strain evidence="2 3">DR6-1</strain>
    </source>
</reference>
<feature type="transmembrane region" description="Helical" evidence="1">
    <location>
        <begin position="159"/>
        <end position="181"/>
    </location>
</feature>
<name>A0A7W3ZCM7_9PSEU</name>
<dbReference type="Proteomes" id="UP000526734">
    <property type="component" value="Unassembled WGS sequence"/>
</dbReference>
<feature type="transmembrane region" description="Helical" evidence="1">
    <location>
        <begin position="71"/>
        <end position="91"/>
    </location>
</feature>
<keyword evidence="1" id="KW-1133">Transmembrane helix</keyword>
<comment type="caution">
    <text evidence="2">The sequence shown here is derived from an EMBL/GenBank/DDBJ whole genome shotgun (WGS) entry which is preliminary data.</text>
</comment>
<keyword evidence="1" id="KW-0812">Transmembrane</keyword>
<evidence type="ECO:0000256" key="1">
    <source>
        <dbReference type="SAM" id="Phobius"/>
    </source>
</evidence>
<dbReference type="AlphaFoldDB" id="A0A7W3ZCM7"/>
<gene>
    <name evidence="2" type="ORF">H4281_23075</name>
</gene>
<organism evidence="2 3">
    <name type="scientific">Amycolatopsis dendrobii</name>
    <dbReference type="NCBI Taxonomy" id="2760662"/>
    <lineage>
        <taxon>Bacteria</taxon>
        <taxon>Bacillati</taxon>
        <taxon>Actinomycetota</taxon>
        <taxon>Actinomycetes</taxon>
        <taxon>Pseudonocardiales</taxon>
        <taxon>Pseudonocardiaceae</taxon>
        <taxon>Amycolatopsis</taxon>
    </lineage>
</organism>
<keyword evidence="1" id="KW-0472">Membrane</keyword>
<feature type="transmembrane region" description="Helical" evidence="1">
    <location>
        <begin position="188"/>
        <end position="209"/>
    </location>
</feature>
<dbReference type="EMBL" id="JACGZW010000007">
    <property type="protein sequence ID" value="MBB1156043.1"/>
    <property type="molecule type" value="Genomic_DNA"/>
</dbReference>
<keyword evidence="3" id="KW-1185">Reference proteome</keyword>
<evidence type="ECO:0000313" key="2">
    <source>
        <dbReference type="EMBL" id="MBB1156043.1"/>
    </source>
</evidence>
<evidence type="ECO:0000313" key="3">
    <source>
        <dbReference type="Proteomes" id="UP000526734"/>
    </source>
</evidence>
<protein>
    <submittedName>
        <fullName evidence="2">Uncharacterized protein</fullName>
    </submittedName>
</protein>
<feature type="transmembrane region" description="Helical" evidence="1">
    <location>
        <begin position="38"/>
        <end position="59"/>
    </location>
</feature>
<feature type="transmembrane region" description="Helical" evidence="1">
    <location>
        <begin position="112"/>
        <end position="139"/>
    </location>
</feature>
<dbReference type="RefSeq" id="WP_182892990.1">
    <property type="nucleotide sequence ID" value="NZ_JACGZW010000007.1"/>
</dbReference>
<accession>A0A7W3ZCM7</accession>
<proteinExistence type="predicted"/>
<sequence length="255" mass="27534">MIPAQAPAWQAPAQRRASFGTVVGVELRKMTATVADKILVLSAPILLVTLSLLFLQGGLRDYTLDKQLLPVFLTIRLGAVLMNVVLVKLIAAEWHYRSSQPTLLAQPSRLRYVLAQATIAVGVWLITSGLNLLMTFTYYRSQLEGYDTQFLLDARPGAMVTTILLGGFCMTLLAVTIGWLIPNTAGSITAYVLLSLLFVFLQSGIDYAGWVDPAEPARQLAGIAKHGPVALATSLVVWIGLAGVAIWRAGTREAA</sequence>
<feature type="transmembrane region" description="Helical" evidence="1">
    <location>
        <begin position="229"/>
        <end position="247"/>
    </location>
</feature>